<dbReference type="EMBL" id="JAPDGR010000814">
    <property type="protein sequence ID" value="KAJ2987294.1"/>
    <property type="molecule type" value="Genomic_DNA"/>
</dbReference>
<proteinExistence type="predicted"/>
<dbReference type="Proteomes" id="UP001143856">
    <property type="component" value="Unassembled WGS sequence"/>
</dbReference>
<reference evidence="1" key="1">
    <citation type="submission" date="2022-10" db="EMBL/GenBank/DDBJ databases">
        <title>Genome Sequence of Xylaria curta.</title>
        <authorList>
            <person name="Buettner E."/>
        </authorList>
    </citation>
    <scope>NUCLEOTIDE SEQUENCE</scope>
    <source>
        <strain evidence="1">Babe10</strain>
    </source>
</reference>
<gene>
    <name evidence="1" type="ORF">NUW58_g4586</name>
</gene>
<organism evidence="1 2">
    <name type="scientific">Xylaria curta</name>
    <dbReference type="NCBI Taxonomy" id="42375"/>
    <lineage>
        <taxon>Eukaryota</taxon>
        <taxon>Fungi</taxon>
        <taxon>Dikarya</taxon>
        <taxon>Ascomycota</taxon>
        <taxon>Pezizomycotina</taxon>
        <taxon>Sordariomycetes</taxon>
        <taxon>Xylariomycetidae</taxon>
        <taxon>Xylariales</taxon>
        <taxon>Xylariaceae</taxon>
        <taxon>Xylaria</taxon>
    </lineage>
</organism>
<evidence type="ECO:0000313" key="1">
    <source>
        <dbReference type="EMBL" id="KAJ2987294.1"/>
    </source>
</evidence>
<name>A0ACC1P796_9PEZI</name>
<evidence type="ECO:0000313" key="2">
    <source>
        <dbReference type="Proteomes" id="UP001143856"/>
    </source>
</evidence>
<sequence length="605" mass="67709">MTDYTYDLNWGYDTTAPLAQIGNQDIYNTTRYTYGTYSGVFQSAWTQRPKNVPVFGEYRQMVPRQSGVDDSGYVFTSFIPFDQAEQRTRVAKFRGPSFVLDSRVSCQRPNFLDIKATPALYNGVPKNPLWYTFIGHVTNSTNVEGLWFPTNASRIIPFGCQYKEITSILLQRNDTGAFEGGLGFHICQIQGVDTMIQFPHNKNKDWAILQPTESAGSLRSGLYPYTVEDSFPARGPAFLVIASNFTLNQSHSTHEAFTKVTFEFDPGSNIIATNRTAVEDVFFSLCFTSWESSTNYVEMSTSSPLQEPSIEVLDGQFNLDSILHHYGIGELSTPRAVLSLKKPYYDRSIAYPIQQPATDRLIAEWDFDTLAWQVGFIIDHQPSNHVTIVSNPISDQQFKYLDLFDAWRPSTGNTTALFHYQAIGSNDESAKKTPDSTRHPDPSYQAFFTHAMNKTNNSPALSLSALLTFISSSAYYEQFSILKKNATGEVTLFENVSYPQSINGLAVVTSLVLGHWIICAYILYLFLSISNLSRLGNAWSNVAQVCGTVTRDVIQNGTLASDDEIEKLLSNEGKGQRCIIMSKAGRATERCEAIFVNDSEKTVVK</sequence>
<accession>A0ACC1P796</accession>
<keyword evidence="2" id="KW-1185">Reference proteome</keyword>
<protein>
    <submittedName>
        <fullName evidence="1">Uncharacterized protein</fullName>
    </submittedName>
</protein>
<comment type="caution">
    <text evidence="1">The sequence shown here is derived from an EMBL/GenBank/DDBJ whole genome shotgun (WGS) entry which is preliminary data.</text>
</comment>